<sequence length="274" mass="30769">MSWNPTMAPVPCHDSVDAALAEATWKYFLNPAAQNLQQLVAPDFASPPREMLRAAVMIQGAHAAIDDESTIVARAIANSGHAVACRTGCCACCKQAVLANPFEAALIGIYLNNNPEQREEFVRAYARWNVETGGMRDDFLAWAERRYRDNADDGKYHYSDFHPDCPFLLDGLCRIYPVRPYACRSYLALSEECANPTTPGSRPGFQGMDVGSYTHYKKNYQPFLQSLWMRCGIDPKAVRNRFMPELVTIFLNEDVEGLLKFCHSEGRRIENPAC</sequence>
<dbReference type="Pfam" id="PF03692">
    <property type="entry name" value="CxxCxxCC"/>
    <property type="match status" value="1"/>
</dbReference>
<evidence type="ECO:0000313" key="2">
    <source>
        <dbReference type="Proteomes" id="UP000007844"/>
    </source>
</evidence>
<proteinExistence type="predicted"/>
<dbReference type="STRING" id="690850.Desaf_0427"/>
<dbReference type="EMBL" id="CP003221">
    <property type="protein sequence ID" value="EGJ48782.1"/>
    <property type="molecule type" value="Genomic_DNA"/>
</dbReference>
<name>F3YVP6_DESAF</name>
<reference evidence="1 2" key="1">
    <citation type="journal article" date="2011" name="J. Bacteriol.">
        <title>Genome sequence of the mercury-methylating and pleomorphic Desulfovibrio africanus Strain Walvis Bay.</title>
        <authorList>
            <person name="Brown S.D."/>
            <person name="Wall J.D."/>
            <person name="Kucken A.M."/>
            <person name="Gilmour C.C."/>
            <person name="Podar M."/>
            <person name="Brandt C.C."/>
            <person name="Teshima H."/>
            <person name="Detter J.C."/>
            <person name="Han C.S."/>
            <person name="Land M.L."/>
            <person name="Lucas S."/>
            <person name="Han J."/>
            <person name="Pennacchio L."/>
            <person name="Nolan M."/>
            <person name="Pitluck S."/>
            <person name="Woyke T."/>
            <person name="Goodwin L."/>
            <person name="Palumbo A.V."/>
            <person name="Elias D.A."/>
        </authorList>
    </citation>
    <scope>NUCLEOTIDE SEQUENCE [LARGE SCALE GENOMIC DNA]</scope>
    <source>
        <strain evidence="1 2">Walvis Bay</strain>
    </source>
</reference>
<dbReference type="InterPro" id="IPR005358">
    <property type="entry name" value="Puta_zinc/iron-chelating_dom"/>
</dbReference>
<protein>
    <recommendedName>
        <fullName evidence="3">Flagellin N-methylase</fullName>
    </recommendedName>
</protein>
<dbReference type="Proteomes" id="UP000007844">
    <property type="component" value="Chromosome"/>
</dbReference>
<dbReference type="eggNOG" id="COG0727">
    <property type="taxonomic scope" value="Bacteria"/>
</dbReference>
<dbReference type="KEGG" id="daf:Desaf_0427"/>
<organism evidence="1 2">
    <name type="scientific">Desulfocurvibacter africanus subsp. africanus str. Walvis Bay</name>
    <dbReference type="NCBI Taxonomy" id="690850"/>
    <lineage>
        <taxon>Bacteria</taxon>
        <taxon>Pseudomonadati</taxon>
        <taxon>Thermodesulfobacteriota</taxon>
        <taxon>Desulfovibrionia</taxon>
        <taxon>Desulfovibrionales</taxon>
        <taxon>Desulfovibrionaceae</taxon>
        <taxon>Desulfocurvibacter</taxon>
    </lineage>
</organism>
<evidence type="ECO:0000313" key="1">
    <source>
        <dbReference type="EMBL" id="EGJ48782.1"/>
    </source>
</evidence>
<dbReference type="HOGENOM" id="CLU_1014611_0_0_7"/>
<dbReference type="AlphaFoldDB" id="F3YVP6"/>
<evidence type="ECO:0008006" key="3">
    <source>
        <dbReference type="Google" id="ProtNLM"/>
    </source>
</evidence>
<keyword evidence="2" id="KW-1185">Reference proteome</keyword>
<gene>
    <name evidence="1" type="ORF">Desaf_0427</name>
</gene>
<dbReference type="RefSeq" id="WP_014258630.1">
    <property type="nucleotide sequence ID" value="NC_016629.1"/>
</dbReference>
<accession>F3YVP6</accession>